<dbReference type="InterPro" id="IPR019587">
    <property type="entry name" value="Polyketide_cyclase/dehydratase"/>
</dbReference>
<dbReference type="InterPro" id="IPR023393">
    <property type="entry name" value="START-like_dom_sf"/>
</dbReference>
<sequence>MLKKILGGLAAAILLFVGFVATRPAEFTVQRSATLPVQADVAFSIVNDFHRWPEWSPWDKLDPNMKTTFTGAESGQGAVYSWVGNDKAGEGRMSIEESKANELVRIKLEFIKPFPSTAITTFAFKPAEGGTEVSWTMAGQNDFMGKLFCVFIDMDKMVGGDFERGLASMKTAAEGEAKKRAEAEAARVAAEKAAAEKAAAEAAAAAAAAGQPAGGAPAVAQPTP</sequence>
<evidence type="ECO:0000313" key="1">
    <source>
        <dbReference type="EMBL" id="QSQ23341.1"/>
    </source>
</evidence>
<dbReference type="RefSeq" id="WP_206724916.1">
    <property type="nucleotide sequence ID" value="NZ_CP071090.1"/>
</dbReference>
<dbReference type="Gene3D" id="3.30.530.20">
    <property type="match status" value="1"/>
</dbReference>
<protein>
    <submittedName>
        <fullName evidence="1">SRPBCC family protein</fullName>
    </submittedName>
</protein>
<keyword evidence="2" id="KW-1185">Reference proteome</keyword>
<dbReference type="SUPFAM" id="SSF55961">
    <property type="entry name" value="Bet v1-like"/>
    <property type="match status" value="1"/>
</dbReference>
<dbReference type="EMBL" id="CP071090">
    <property type="protein sequence ID" value="QSQ23341.1"/>
    <property type="molecule type" value="Genomic_DNA"/>
</dbReference>
<dbReference type="Proteomes" id="UP000662747">
    <property type="component" value="Chromosome"/>
</dbReference>
<accession>A0ABX7P0W2</accession>
<organism evidence="1 2">
    <name type="scientific">Pyxidicoccus parkwayensis</name>
    <dbReference type="NCBI Taxonomy" id="2813578"/>
    <lineage>
        <taxon>Bacteria</taxon>
        <taxon>Pseudomonadati</taxon>
        <taxon>Myxococcota</taxon>
        <taxon>Myxococcia</taxon>
        <taxon>Myxococcales</taxon>
        <taxon>Cystobacterineae</taxon>
        <taxon>Myxococcaceae</taxon>
        <taxon>Pyxidicoccus</taxon>
    </lineage>
</organism>
<name>A0ABX7P0W2_9BACT</name>
<gene>
    <name evidence="1" type="ORF">JY651_51130</name>
</gene>
<proteinExistence type="predicted"/>
<evidence type="ECO:0000313" key="2">
    <source>
        <dbReference type="Proteomes" id="UP000662747"/>
    </source>
</evidence>
<dbReference type="CDD" id="cd07818">
    <property type="entry name" value="SRPBCC_1"/>
    <property type="match status" value="1"/>
</dbReference>
<dbReference type="Pfam" id="PF10604">
    <property type="entry name" value="Polyketide_cyc2"/>
    <property type="match status" value="1"/>
</dbReference>
<reference evidence="1 2" key="1">
    <citation type="submission" date="2021-02" db="EMBL/GenBank/DDBJ databases">
        <title>De Novo genome assembly of isolated myxobacteria.</title>
        <authorList>
            <person name="Stevens D.C."/>
        </authorList>
    </citation>
    <scope>NUCLEOTIDE SEQUENCE [LARGE SCALE GENOMIC DNA]</scope>
    <source>
        <strain evidence="2">SCPEA02</strain>
    </source>
</reference>